<proteinExistence type="predicted"/>
<protein>
    <submittedName>
        <fullName evidence="2">Uncharacterized protein</fullName>
    </submittedName>
</protein>
<dbReference type="Proteomes" id="UP000285744">
    <property type="component" value="Unassembled WGS sequence"/>
</dbReference>
<sequence>MADNPDPAPAAGGGPPPDARTGQRWRRWGENALTTGARLSVETGQWLSRRWGQVVALLRGMEPATAFGPPPPPPGRLTERRDAELAVPAQGYVYVFHVRASLMWWSEGLRPEDLSWHAHYFQPHAVQKLTRLAADLARTLPPHRAGDLEVRLQRAVDAADWTFSRGAKTVTCEPEIRVRLDERVRRALLPYSERLVTLESEYELHLARARRAEQLARRWTGILQEFAAGPVPAAAGPTAEENVVDAVRRMTALQKIAARWVEELLRDRPRTDESRPAGRRGDAVTRQPPDRARDVPKQPGPAAGSGDAVAPDPDAPRQA</sequence>
<feature type="compositionally biased region" description="Basic and acidic residues" evidence="1">
    <location>
        <begin position="268"/>
        <end position="296"/>
    </location>
</feature>
<feature type="region of interest" description="Disordered" evidence="1">
    <location>
        <begin position="1"/>
        <end position="23"/>
    </location>
</feature>
<name>A0A420F6T6_9ACTN</name>
<dbReference type="AlphaFoldDB" id="A0A420F6T6"/>
<dbReference type="RefSeq" id="WP_120326737.1">
    <property type="nucleotide sequence ID" value="NZ_JBFANR010000078.1"/>
</dbReference>
<comment type="caution">
    <text evidence="2">The sequence shown here is derived from an EMBL/GenBank/DDBJ whole genome shotgun (WGS) entry which is preliminary data.</text>
</comment>
<accession>A0A420F6T6</accession>
<evidence type="ECO:0000256" key="1">
    <source>
        <dbReference type="SAM" id="MobiDB-lite"/>
    </source>
</evidence>
<organism evidence="2 3">
    <name type="scientific">Micromonospora globbae</name>
    <dbReference type="NCBI Taxonomy" id="1894969"/>
    <lineage>
        <taxon>Bacteria</taxon>
        <taxon>Bacillati</taxon>
        <taxon>Actinomycetota</taxon>
        <taxon>Actinomycetes</taxon>
        <taxon>Micromonosporales</taxon>
        <taxon>Micromonosporaceae</taxon>
        <taxon>Micromonospora</taxon>
    </lineage>
</organism>
<feature type="region of interest" description="Disordered" evidence="1">
    <location>
        <begin position="268"/>
        <end position="319"/>
    </location>
</feature>
<evidence type="ECO:0000313" key="2">
    <source>
        <dbReference type="EMBL" id="RKF28650.1"/>
    </source>
</evidence>
<reference evidence="2 3" key="1">
    <citation type="journal article" date="2018" name="Int. J. Syst. Evol. Microbiol.">
        <title>Micromonospora globbae sp. nov., an endophytic actinomycete isolated from roots of Globba winitii C. H. Wright.</title>
        <authorList>
            <person name="Kuncharoen N."/>
            <person name="Pittayakhajonwut P."/>
            <person name="Tanasupawat S."/>
        </authorList>
    </citation>
    <scope>NUCLEOTIDE SEQUENCE [LARGE SCALE GENOMIC DNA]</scope>
    <source>
        <strain evidence="2 3">WPS1-2</strain>
    </source>
</reference>
<evidence type="ECO:0000313" key="3">
    <source>
        <dbReference type="Proteomes" id="UP000285744"/>
    </source>
</evidence>
<dbReference type="OrthoDB" id="3403620at2"/>
<dbReference type="EMBL" id="RAQQ01000002">
    <property type="protein sequence ID" value="RKF28650.1"/>
    <property type="molecule type" value="Genomic_DNA"/>
</dbReference>
<gene>
    <name evidence="2" type="ORF">D7I43_02530</name>
</gene>